<feature type="binding site" evidence="7">
    <location>
        <position position="199"/>
    </location>
    <ligand>
        <name>glyoxylate</name>
        <dbReference type="ChEBI" id="CHEBI:36655"/>
    </ligand>
</feature>
<evidence type="ECO:0000256" key="4">
    <source>
        <dbReference type="ARBA" id="ARBA00023002"/>
    </source>
</evidence>
<feature type="binding site" evidence="7">
    <location>
        <begin position="111"/>
        <end position="113"/>
    </location>
    <ligand>
        <name>FMN</name>
        <dbReference type="ChEBI" id="CHEBI:58210"/>
    </ligand>
</feature>
<feature type="binding site" evidence="7">
    <location>
        <position position="300"/>
    </location>
    <ligand>
        <name>FMN</name>
        <dbReference type="ChEBI" id="CHEBI:58210"/>
    </ligand>
</feature>
<comment type="similarity">
    <text evidence="5">Belongs to the FMN-dependent alpha-hydroxy acid dehydrogenase family.</text>
</comment>
<comment type="cofactor">
    <cofactor evidence="1">
        <name>FMN</name>
        <dbReference type="ChEBI" id="CHEBI:58210"/>
    </cofactor>
</comment>
<feature type="binding site" evidence="7">
    <location>
        <position position="305"/>
    </location>
    <ligand>
        <name>glyoxylate</name>
        <dbReference type="ChEBI" id="CHEBI:36655"/>
    </ligand>
</feature>
<dbReference type="InterPro" id="IPR012133">
    <property type="entry name" value="Alpha-hydoxy_acid_DH_FMN"/>
</dbReference>
<evidence type="ECO:0000256" key="2">
    <source>
        <dbReference type="ARBA" id="ARBA00022630"/>
    </source>
</evidence>
<dbReference type="EMBL" id="KQ030510">
    <property type="protein sequence ID" value="KJZ76655.1"/>
    <property type="molecule type" value="Genomic_DNA"/>
</dbReference>
<feature type="binding site" evidence="7">
    <location>
        <position position="164"/>
    </location>
    <ligand>
        <name>glyoxylate</name>
        <dbReference type="ChEBI" id="CHEBI:36655"/>
    </ligand>
</feature>
<evidence type="ECO:0000256" key="3">
    <source>
        <dbReference type="ARBA" id="ARBA00022643"/>
    </source>
</evidence>
<protein>
    <recommendedName>
        <fullName evidence="8">FMN hydroxy acid dehydrogenase domain-containing protein</fullName>
    </recommendedName>
</protein>
<accession>A0A0F7ZQ54</accession>
<keyword evidence="4" id="KW-0560">Oxidoreductase</keyword>
<dbReference type="InterPro" id="IPR013785">
    <property type="entry name" value="Aldolase_TIM"/>
</dbReference>
<evidence type="ECO:0000256" key="7">
    <source>
        <dbReference type="PIRSR" id="PIRSR000138-2"/>
    </source>
</evidence>
<dbReference type="PROSITE" id="PS00557">
    <property type="entry name" value="FMN_HYDROXY_ACID_DH_1"/>
    <property type="match status" value="1"/>
</dbReference>
<evidence type="ECO:0000259" key="8">
    <source>
        <dbReference type="PROSITE" id="PS51349"/>
    </source>
</evidence>
<feature type="binding site" evidence="7">
    <location>
        <position position="140"/>
    </location>
    <ligand>
        <name>FMN</name>
        <dbReference type="ChEBI" id="CHEBI:58210"/>
    </ligand>
</feature>
<dbReference type="FunFam" id="3.20.20.70:FF:000132">
    <property type="entry name" value="FMN dependent dehydrogenase"/>
    <property type="match status" value="1"/>
</dbReference>
<dbReference type="Pfam" id="PF01070">
    <property type="entry name" value="FMN_dh"/>
    <property type="match status" value="1"/>
</dbReference>
<evidence type="ECO:0000313" key="9">
    <source>
        <dbReference type="EMBL" id="KJZ76655.1"/>
    </source>
</evidence>
<feature type="binding site" evidence="7">
    <location>
        <begin position="356"/>
        <end position="357"/>
    </location>
    <ligand>
        <name>FMN</name>
        <dbReference type="ChEBI" id="CHEBI:58210"/>
    </ligand>
</feature>
<feature type="active site" description="Proton acceptor" evidence="6">
    <location>
        <position position="302"/>
    </location>
</feature>
<proteinExistence type="inferred from homology"/>
<evidence type="ECO:0000256" key="1">
    <source>
        <dbReference type="ARBA" id="ARBA00001917"/>
    </source>
</evidence>
<feature type="binding site" evidence="7">
    <location>
        <position position="58"/>
    </location>
    <ligand>
        <name>glyoxylate</name>
        <dbReference type="ChEBI" id="CHEBI:36655"/>
    </ligand>
</feature>
<keyword evidence="2 7" id="KW-0285">Flavoprotein</keyword>
<dbReference type="GO" id="GO:0010181">
    <property type="term" value="F:FMN binding"/>
    <property type="evidence" value="ECO:0007669"/>
    <property type="project" value="InterPro"/>
</dbReference>
<dbReference type="InterPro" id="IPR000262">
    <property type="entry name" value="FMN-dep_DH"/>
</dbReference>
<dbReference type="OrthoDB" id="25826at2759"/>
<feature type="binding site" evidence="7">
    <location>
        <position position="162"/>
    </location>
    <ligand>
        <name>FMN</name>
        <dbReference type="ChEBI" id="CHEBI:58210"/>
    </ligand>
</feature>
<gene>
    <name evidence="9" type="ORF">HIM_03991</name>
</gene>
<organism evidence="9 10">
    <name type="scientific">Hirsutella minnesotensis 3608</name>
    <dbReference type="NCBI Taxonomy" id="1043627"/>
    <lineage>
        <taxon>Eukaryota</taxon>
        <taxon>Fungi</taxon>
        <taxon>Dikarya</taxon>
        <taxon>Ascomycota</taxon>
        <taxon>Pezizomycotina</taxon>
        <taxon>Sordariomycetes</taxon>
        <taxon>Hypocreomycetidae</taxon>
        <taxon>Hypocreales</taxon>
        <taxon>Ophiocordycipitaceae</taxon>
        <taxon>Hirsutella</taxon>
    </lineage>
</organism>
<sequence length="415" mass="44854">MASSSNGGDDSDVVTYAAHLRDLMQQGILHGQLPAVTTNPNLLEDMAQRTMNKTGFDYIKGGAGESATMDANRLAFRQWKLIPRVLRPTNPRDLSVTLFGKKYDTPLLMAPIGVHSLYHEDKEVGTAKACAALRVPFTLSTASSTSIEELVQKCPDGDKWFQLYWPTDEEITVSLLQRAKASGYQVLVVTLDTWTLGWRPRDIDTANLPFVVGKGDEVGFQDPVVRRKFANMTGGETPESETISAAAYWTSQCFPGVSHSWDQLAILRKSWDGPIVLKGIMCVEDAKMAIEHGMDGIIVSNHGGRQLDGSAATLDVLPEIVDAVGKEMTVMLDSGIRTGVDIIKSLSLGAKAVFVGRPIVYGLGINGSAGAQAVLAGLLADLDLSMGFAGVKNISELGRSRLRRVQYPGDTKSNL</sequence>
<evidence type="ECO:0000256" key="6">
    <source>
        <dbReference type="PIRSR" id="PIRSR000138-1"/>
    </source>
</evidence>
<feature type="domain" description="FMN hydroxy acid dehydrogenase" evidence="8">
    <location>
        <begin position="32"/>
        <end position="407"/>
    </location>
</feature>
<feature type="binding site" evidence="7">
    <location>
        <position position="190"/>
    </location>
    <ligand>
        <name>FMN</name>
        <dbReference type="ChEBI" id="CHEBI:58210"/>
    </ligand>
</feature>
<dbReference type="PIRSF" id="PIRSF000138">
    <property type="entry name" value="Al-hdrx_acd_dh"/>
    <property type="match status" value="1"/>
</dbReference>
<dbReference type="InterPro" id="IPR008259">
    <property type="entry name" value="FMN_hydac_DH_AS"/>
</dbReference>
<feature type="binding site" evidence="7">
    <location>
        <position position="302"/>
    </location>
    <ligand>
        <name>glyoxylate</name>
        <dbReference type="ChEBI" id="CHEBI:36655"/>
    </ligand>
</feature>
<keyword evidence="10" id="KW-1185">Reference proteome</keyword>
<dbReference type="PROSITE" id="PS51349">
    <property type="entry name" value="FMN_HYDROXY_ACID_DH_2"/>
    <property type="match status" value="1"/>
</dbReference>
<dbReference type="InterPro" id="IPR037396">
    <property type="entry name" value="FMN_HAD"/>
</dbReference>
<dbReference type="GO" id="GO:0016491">
    <property type="term" value="F:oxidoreductase activity"/>
    <property type="evidence" value="ECO:0007669"/>
    <property type="project" value="UniProtKB-KW"/>
</dbReference>
<dbReference type="Gene3D" id="3.20.20.70">
    <property type="entry name" value="Aldolase class I"/>
    <property type="match status" value="1"/>
</dbReference>
<evidence type="ECO:0000313" key="10">
    <source>
        <dbReference type="Proteomes" id="UP000054481"/>
    </source>
</evidence>
<dbReference type="SUPFAM" id="SSF51395">
    <property type="entry name" value="FMN-linked oxidoreductases"/>
    <property type="match status" value="1"/>
</dbReference>
<reference evidence="9 10" key="1">
    <citation type="journal article" date="2014" name="Genome Biol. Evol.">
        <title>Comparative genomics and transcriptomics analyses reveal divergent lifestyle features of nematode endoparasitic fungus Hirsutella minnesotensis.</title>
        <authorList>
            <person name="Lai Y."/>
            <person name="Liu K."/>
            <person name="Zhang X."/>
            <person name="Zhang X."/>
            <person name="Li K."/>
            <person name="Wang N."/>
            <person name="Shu C."/>
            <person name="Wu Y."/>
            <person name="Wang C."/>
            <person name="Bushley K.E."/>
            <person name="Xiang M."/>
            <person name="Liu X."/>
        </authorList>
    </citation>
    <scope>NUCLEOTIDE SEQUENCE [LARGE SCALE GENOMIC DNA]</scope>
    <source>
        <strain evidence="9 10">3608</strain>
    </source>
</reference>
<keyword evidence="3 7" id="KW-0288">FMN</keyword>
<feature type="binding site" evidence="7">
    <location>
        <position position="278"/>
    </location>
    <ligand>
        <name>FMN</name>
        <dbReference type="ChEBI" id="CHEBI:58210"/>
    </ligand>
</feature>
<feature type="binding site" evidence="7">
    <location>
        <begin position="333"/>
        <end position="337"/>
    </location>
    <ligand>
        <name>FMN</name>
        <dbReference type="ChEBI" id="CHEBI:58210"/>
    </ligand>
</feature>
<dbReference type="Proteomes" id="UP000054481">
    <property type="component" value="Unassembled WGS sequence"/>
</dbReference>
<dbReference type="PANTHER" id="PTHR10578">
    <property type="entry name" value="S -2-HYDROXY-ACID OXIDASE-RELATED"/>
    <property type="match status" value="1"/>
</dbReference>
<dbReference type="PANTHER" id="PTHR10578:SF86">
    <property type="entry name" value="DEPENDENT DEHYDROGENASE, PUTATIVE (AFU_ORTHOLOGUE AFUA_6G02720)-RELATED"/>
    <property type="match status" value="1"/>
</dbReference>
<evidence type="ECO:0000256" key="5">
    <source>
        <dbReference type="ARBA" id="ARBA00024042"/>
    </source>
</evidence>
<dbReference type="AlphaFoldDB" id="A0A0F7ZQ54"/>
<name>A0A0F7ZQ54_9HYPO</name>